<evidence type="ECO:0000313" key="1">
    <source>
        <dbReference type="EMBL" id="MDQ7938562.1"/>
    </source>
</evidence>
<comment type="caution">
    <text evidence="1">The sequence shown here is derived from an EMBL/GenBank/DDBJ whole genome shotgun (WGS) entry which is preliminary data.</text>
</comment>
<dbReference type="Proteomes" id="UP001227831">
    <property type="component" value="Unassembled WGS sequence"/>
</dbReference>
<reference evidence="1 2" key="1">
    <citation type="journal article" date="2023" name="Int. J. Syst. Evol. Microbiol.">
        <title>Lactiplantibacillus brownii sp. nov., a novel psychrotolerant species isolated from sauerkraut.</title>
        <authorList>
            <person name="Heng Y.C."/>
            <person name="Silvaraju S."/>
            <person name="Lee J.K.Y."/>
            <person name="Kittelmann S."/>
        </authorList>
    </citation>
    <scope>NUCLEOTIDE SEQUENCE [LARGE SCALE GENOMIC DNA]</scope>
    <source>
        <strain evidence="1 2">WILCCON 0030</strain>
    </source>
</reference>
<sequence>MRNAVKAHYYYYTAKQGSTTIYVLKRHTDTAETSFCYLAHVAADGQVTLNSFDDPTGERTALQGHVPQFEIIPKTTVQLGQLVTAYQQQRAYRYTMKNTSFGGKWALTKNN</sequence>
<evidence type="ECO:0000313" key="2">
    <source>
        <dbReference type="Proteomes" id="UP001227831"/>
    </source>
</evidence>
<gene>
    <name evidence="1" type="ORF">RA086_13185</name>
</gene>
<keyword evidence="2" id="KW-1185">Reference proteome</keyword>
<dbReference type="RefSeq" id="WP_308704235.1">
    <property type="nucleotide sequence ID" value="NZ_AP027463.1"/>
</dbReference>
<protein>
    <submittedName>
        <fullName evidence="1">Uncharacterized protein</fullName>
    </submittedName>
</protein>
<name>A0ABU1AC88_9LACO</name>
<accession>A0ABU1AC88</accession>
<dbReference type="EMBL" id="JAVCWF010000001">
    <property type="protein sequence ID" value="MDQ7938562.1"/>
    <property type="molecule type" value="Genomic_DNA"/>
</dbReference>
<organism evidence="1 2">
    <name type="scientific">Lactiplantibacillus brownii</name>
    <dbReference type="NCBI Taxonomy" id="3069269"/>
    <lineage>
        <taxon>Bacteria</taxon>
        <taxon>Bacillati</taxon>
        <taxon>Bacillota</taxon>
        <taxon>Bacilli</taxon>
        <taxon>Lactobacillales</taxon>
        <taxon>Lactobacillaceae</taxon>
        <taxon>Lactiplantibacillus</taxon>
    </lineage>
</organism>
<proteinExistence type="predicted"/>